<dbReference type="EMBL" id="CP139957">
    <property type="protein sequence ID" value="WPX09502.1"/>
    <property type="molecule type" value="Genomic_DNA"/>
</dbReference>
<organism evidence="1 2">
    <name type="scientific">Anaerocellum danielii</name>
    <dbReference type="NCBI Taxonomy" id="1387557"/>
    <lineage>
        <taxon>Bacteria</taxon>
        <taxon>Bacillati</taxon>
        <taxon>Bacillota</taxon>
        <taxon>Bacillota incertae sedis</taxon>
        <taxon>Caldicellulosiruptorales</taxon>
        <taxon>Caldicellulosiruptoraceae</taxon>
        <taxon>Anaerocellum</taxon>
    </lineage>
</organism>
<protein>
    <submittedName>
        <fullName evidence="1">Uncharacterized protein</fullName>
    </submittedName>
</protein>
<dbReference type="RefSeq" id="WP_045174226.1">
    <property type="nucleotide sequence ID" value="NZ_CP139957.1"/>
</dbReference>
<gene>
    <name evidence="1" type="ORF">SOJ16_000714</name>
</gene>
<reference evidence="1 2" key="1">
    <citation type="submission" date="2023-12" db="EMBL/GenBank/DDBJ databases">
        <authorList>
            <person name="Manesh M.J.H."/>
            <person name="Bing R.G."/>
            <person name="Willard D.J."/>
            <person name="Kelly R.M."/>
        </authorList>
    </citation>
    <scope>NUCLEOTIDE SEQUENCE [LARGE SCALE GENOMIC DNA]</scope>
    <source>
        <strain evidence="1 2">DSM 8977</strain>
    </source>
</reference>
<sequence length="205" mass="23988">MCGYKEEINLNSIFDKNFQEIRFSDCRRLFRGIVSKKDGNDSKEDNLYILCEILTCKNKTCNNMHDCSDIWGIDIIINGESYKLLQAKIVFVSNNGICLNIEFNKHMIVKINKNAENIYTFKYEKNTIMYLQSVLFAIKECSSESLSECLSKILQENKDKHSTTTNSNSKENLVEQFFKICTRCKVLRDHLENNKRRSCIRKLSF</sequence>
<name>A0ABZ0U211_9FIRM</name>
<evidence type="ECO:0000313" key="1">
    <source>
        <dbReference type="EMBL" id="WPX09502.1"/>
    </source>
</evidence>
<accession>A0ABZ0U211</accession>
<proteinExistence type="predicted"/>
<keyword evidence="2" id="KW-1185">Reference proteome</keyword>
<dbReference type="Proteomes" id="UP001322744">
    <property type="component" value="Chromosome"/>
</dbReference>
<evidence type="ECO:0000313" key="2">
    <source>
        <dbReference type="Proteomes" id="UP001322744"/>
    </source>
</evidence>